<dbReference type="InterPro" id="IPR008984">
    <property type="entry name" value="SMAD_FHA_dom_sf"/>
</dbReference>
<feature type="domain" description="FHA" evidence="1">
    <location>
        <begin position="12"/>
        <end position="61"/>
    </location>
</feature>
<reference evidence="2 3" key="1">
    <citation type="journal article" date="2016" name="Int. J. Syst. Evol. Microbiol.">
        <title>Description of Comamonas sediminis sp. nov., isolated from lagoon sediments.</title>
        <authorList>
            <person name="Subhash Y."/>
            <person name="Bang J.J."/>
            <person name="You T.H."/>
            <person name="Lee S.S."/>
        </authorList>
    </citation>
    <scope>NUCLEOTIDE SEQUENCE [LARGE SCALE GENOMIC DNA]</scope>
    <source>
        <strain evidence="2 3">JCM 31169</strain>
    </source>
</reference>
<evidence type="ECO:0000313" key="3">
    <source>
        <dbReference type="Proteomes" id="UP001562178"/>
    </source>
</evidence>
<dbReference type="SMART" id="SM00240">
    <property type="entry name" value="FHA"/>
    <property type="match status" value="1"/>
</dbReference>
<keyword evidence="3" id="KW-1185">Reference proteome</keyword>
<proteinExistence type="predicted"/>
<evidence type="ECO:0000259" key="1">
    <source>
        <dbReference type="PROSITE" id="PS50006"/>
    </source>
</evidence>
<dbReference type="InterPro" id="IPR000253">
    <property type="entry name" value="FHA_dom"/>
</dbReference>
<comment type="caution">
    <text evidence="2">The sequence shown here is derived from an EMBL/GenBank/DDBJ whole genome shotgun (WGS) entry which is preliminary data.</text>
</comment>
<accession>A0ABV4AZM0</accession>
<dbReference type="Pfam" id="PF00498">
    <property type="entry name" value="FHA"/>
    <property type="match status" value="1"/>
</dbReference>
<dbReference type="EMBL" id="JBGBDC010000002">
    <property type="protein sequence ID" value="MEY2250377.1"/>
    <property type="molecule type" value="Genomic_DNA"/>
</dbReference>
<dbReference type="PROSITE" id="PS50006">
    <property type="entry name" value="FHA_DOMAIN"/>
    <property type="match status" value="1"/>
</dbReference>
<dbReference type="Proteomes" id="UP001562178">
    <property type="component" value="Unassembled WGS sequence"/>
</dbReference>
<gene>
    <name evidence="2" type="ORF">AB7A72_05135</name>
</gene>
<dbReference type="CDD" id="cd00060">
    <property type="entry name" value="FHA"/>
    <property type="match status" value="1"/>
</dbReference>
<sequence length="132" mass="14900">MLRSYTLQEGFTTFGRYTDSEICLDDPTVSRDHGAFLLRSGVLVVEDHQSSNGIFMDGLRTKRRVLYEGDRLIVGPFEIYVKQGTVPSQDLAAYLVKSSSLLHLCQCGHSTSWPGVNWSRLFRLPTGRKGWT</sequence>
<dbReference type="RefSeq" id="WP_369459519.1">
    <property type="nucleotide sequence ID" value="NZ_JBGBDC010000002.1"/>
</dbReference>
<name>A0ABV4AZM0_9BURK</name>
<protein>
    <submittedName>
        <fullName evidence="2">FHA domain-containing protein</fullName>
    </submittedName>
</protein>
<dbReference type="Gene3D" id="2.60.200.20">
    <property type="match status" value="1"/>
</dbReference>
<evidence type="ECO:0000313" key="2">
    <source>
        <dbReference type="EMBL" id="MEY2250377.1"/>
    </source>
</evidence>
<organism evidence="2 3">
    <name type="scientific">Comamonas sediminis</name>
    <dbReference type="NCBI Taxonomy" id="1783360"/>
    <lineage>
        <taxon>Bacteria</taxon>
        <taxon>Pseudomonadati</taxon>
        <taxon>Pseudomonadota</taxon>
        <taxon>Betaproteobacteria</taxon>
        <taxon>Burkholderiales</taxon>
        <taxon>Comamonadaceae</taxon>
        <taxon>Comamonas</taxon>
    </lineage>
</organism>
<dbReference type="SUPFAM" id="SSF49879">
    <property type="entry name" value="SMAD/FHA domain"/>
    <property type="match status" value="1"/>
</dbReference>